<proteinExistence type="predicted"/>
<dbReference type="EMBL" id="JBHUDD010000155">
    <property type="protein sequence ID" value="MFD1511188.1"/>
    <property type="molecule type" value="Genomic_DNA"/>
</dbReference>
<keyword evidence="2" id="KW-1185">Reference proteome</keyword>
<protein>
    <recommendedName>
        <fullName evidence="3">ASCH domain-containing protein</fullName>
    </recommendedName>
</protein>
<dbReference type="Proteomes" id="UP001597186">
    <property type="component" value="Unassembled WGS sequence"/>
</dbReference>
<evidence type="ECO:0000313" key="2">
    <source>
        <dbReference type="Proteomes" id="UP001597186"/>
    </source>
</evidence>
<sequence length="207" mass="23072">MKSEQGKKSMPLPGQSLFSIDEVSARWIAAPHQVAQWAAQERLEVITSVGPVHAGGDEVAGLVVVAMADLLPMFRRDGSGPTSMRLRRLRKIGDREWRTVSDPADGVVVAAGDLLIDVAEMGRFEEENELMRRAHAGKGPEPKFDWDGFWRAVAIYVHEHGVPPTLKEFVATFEGWFLDQSNGAECPSDSVIRKKLSPLWNELRREK</sequence>
<evidence type="ECO:0008006" key="3">
    <source>
        <dbReference type="Google" id="ProtNLM"/>
    </source>
</evidence>
<reference evidence="2" key="1">
    <citation type="journal article" date="2019" name="Int. J. Syst. Evol. Microbiol.">
        <title>The Global Catalogue of Microorganisms (GCM) 10K type strain sequencing project: providing services to taxonomists for standard genome sequencing and annotation.</title>
        <authorList>
            <consortium name="The Broad Institute Genomics Platform"/>
            <consortium name="The Broad Institute Genome Sequencing Center for Infectious Disease"/>
            <person name="Wu L."/>
            <person name="Ma J."/>
        </authorList>
    </citation>
    <scope>NUCLEOTIDE SEQUENCE [LARGE SCALE GENOMIC DNA]</scope>
    <source>
        <strain evidence="2">CGMCC 1.12477</strain>
    </source>
</reference>
<accession>A0ABW4EID2</accession>
<gene>
    <name evidence="1" type="ORF">ACFTOW_17545</name>
</gene>
<name>A0ABW4EID2_9RHOB</name>
<dbReference type="RefSeq" id="WP_379918122.1">
    <property type="nucleotide sequence ID" value="NZ_JBHUDD010000155.1"/>
</dbReference>
<comment type="caution">
    <text evidence="1">The sequence shown here is derived from an EMBL/GenBank/DDBJ whole genome shotgun (WGS) entry which is preliminary data.</text>
</comment>
<evidence type="ECO:0000313" key="1">
    <source>
        <dbReference type="EMBL" id="MFD1511188.1"/>
    </source>
</evidence>
<organism evidence="1 2">
    <name type="scientific">Lacimonas salitolerans</name>
    <dbReference type="NCBI Taxonomy" id="1323750"/>
    <lineage>
        <taxon>Bacteria</taxon>
        <taxon>Pseudomonadati</taxon>
        <taxon>Pseudomonadota</taxon>
        <taxon>Alphaproteobacteria</taxon>
        <taxon>Rhodobacterales</taxon>
        <taxon>Paracoccaceae</taxon>
        <taxon>Lacimonas</taxon>
    </lineage>
</organism>